<keyword evidence="4" id="KW-1185">Reference proteome</keyword>
<evidence type="ECO:0000313" key="4">
    <source>
        <dbReference type="Proteomes" id="UP000091956"/>
    </source>
</evidence>
<evidence type="ECO:0000256" key="1">
    <source>
        <dbReference type="SAM" id="MobiDB-lite"/>
    </source>
</evidence>
<dbReference type="Proteomes" id="UP000091956">
    <property type="component" value="Unassembled WGS sequence"/>
</dbReference>
<dbReference type="RefSeq" id="XP_018129598.1">
    <property type="nucleotide sequence ID" value="XM_018275494.1"/>
</dbReference>
<feature type="region of interest" description="Disordered" evidence="1">
    <location>
        <begin position="288"/>
        <end position="307"/>
    </location>
</feature>
<feature type="region of interest" description="Disordered" evidence="1">
    <location>
        <begin position="398"/>
        <end position="429"/>
    </location>
</feature>
<gene>
    <name evidence="3" type="ORF">VE01_06038</name>
</gene>
<dbReference type="STRING" id="342668.A0A1B8GJ67"/>
<dbReference type="EMBL" id="KV460232">
    <property type="protein sequence ID" value="OBT95865.1"/>
    <property type="molecule type" value="Genomic_DNA"/>
</dbReference>
<name>A0A1B8GJ67_9PEZI</name>
<feature type="signal peptide" evidence="2">
    <location>
        <begin position="1"/>
        <end position="30"/>
    </location>
</feature>
<evidence type="ECO:0000313" key="3">
    <source>
        <dbReference type="EMBL" id="OBT95865.1"/>
    </source>
</evidence>
<dbReference type="OrthoDB" id="3439485at2759"/>
<reference evidence="3 4" key="1">
    <citation type="submission" date="2016-03" db="EMBL/GenBank/DDBJ databases">
        <title>Comparative genomics of Pseudogymnoascus destructans, the fungus causing white-nose syndrome of bats.</title>
        <authorList>
            <person name="Palmer J.M."/>
            <person name="Drees K.P."/>
            <person name="Foster J.T."/>
            <person name="Lindner D.L."/>
        </authorList>
    </citation>
    <scope>NUCLEOTIDE SEQUENCE [LARGE SCALE GENOMIC DNA]</scope>
    <source>
        <strain evidence="3 4">UAMH 10579</strain>
    </source>
</reference>
<dbReference type="GeneID" id="28839424"/>
<keyword evidence="2" id="KW-0732">Signal</keyword>
<proteinExistence type="predicted"/>
<accession>A0A1B8GJ67</accession>
<evidence type="ECO:0000256" key="2">
    <source>
        <dbReference type="SAM" id="SignalP"/>
    </source>
</evidence>
<feature type="chain" id="PRO_5008608636" evidence="2">
    <location>
        <begin position="31"/>
        <end position="471"/>
    </location>
</feature>
<sequence length="471" mass="49885">MKFKPMDSTPSEALLTNSLALFSFLASVLASPILIPDAPNSLSSKSSCVLGKCGLSGQCFKAGSCFGINIFDPDWSHCSICSCPGQGFNGRTDPTCVMDTGCLTVQLGTKPDPCAHKRHQYEGREASANPAPQRDGGVIDKYPTNPNIEAPTNIPESTPFTSYLARRSTIEADALEKNEQLKPESHVLHERDEFMKEYARLIDDGPGGPVTPDAAMMERLRSITHPGKRACYTVENGAIVSSACGTVDNNGDIDAGVDADVNVDVKKRGGCFTVENGVIVEKRGGCGSVEPDVEGDPRDPLTAVAEGDPRDPLVAVAEGDPRDPLAAVEKRGGCFTIENGVIIEKRGGCGFVKPVVEGDPRDPLTPVAEGDPRDPLAAVEKRVGCFVKENGIVYAQPNCDDPNRGVGPPFPLAEGDPRDPLTDVAEGDPRDPLAAVEKRGGCFTVENGVIVEKRGGCGSVEPDVEGDPRDE</sequence>
<organism evidence="3 4">
    <name type="scientific">Pseudogymnoascus verrucosus</name>
    <dbReference type="NCBI Taxonomy" id="342668"/>
    <lineage>
        <taxon>Eukaryota</taxon>
        <taxon>Fungi</taxon>
        <taxon>Dikarya</taxon>
        <taxon>Ascomycota</taxon>
        <taxon>Pezizomycotina</taxon>
        <taxon>Leotiomycetes</taxon>
        <taxon>Thelebolales</taxon>
        <taxon>Thelebolaceae</taxon>
        <taxon>Pseudogymnoascus</taxon>
    </lineage>
</organism>
<reference evidence="4" key="2">
    <citation type="journal article" date="2018" name="Nat. Commun.">
        <title>Extreme sensitivity to ultraviolet light in the fungal pathogen causing white-nose syndrome of bats.</title>
        <authorList>
            <person name="Palmer J.M."/>
            <person name="Drees K.P."/>
            <person name="Foster J.T."/>
            <person name="Lindner D.L."/>
        </authorList>
    </citation>
    <scope>NUCLEOTIDE SEQUENCE [LARGE SCALE GENOMIC DNA]</scope>
    <source>
        <strain evidence="4">UAMH 10579</strain>
    </source>
</reference>
<dbReference type="AlphaFoldDB" id="A0A1B8GJ67"/>
<feature type="compositionally biased region" description="Basic and acidic residues" evidence="1">
    <location>
        <begin position="415"/>
        <end position="429"/>
    </location>
</feature>
<protein>
    <submittedName>
        <fullName evidence="3">Uncharacterized protein</fullName>
    </submittedName>
</protein>